<dbReference type="HAMAP" id="MF_00165">
    <property type="entry name" value="Thymidylate_kinase"/>
    <property type="match status" value="1"/>
</dbReference>
<evidence type="ECO:0000256" key="9">
    <source>
        <dbReference type="SAM" id="MobiDB-lite"/>
    </source>
</evidence>
<dbReference type="PANTHER" id="PTHR10344">
    <property type="entry name" value="THYMIDYLATE KINASE"/>
    <property type="match status" value="1"/>
</dbReference>
<evidence type="ECO:0000259" key="10">
    <source>
        <dbReference type="Pfam" id="PF02223"/>
    </source>
</evidence>
<feature type="domain" description="Thymidylate kinase-like" evidence="10">
    <location>
        <begin position="33"/>
        <end position="81"/>
    </location>
</feature>
<comment type="similarity">
    <text evidence="1">Belongs to the thymidylate kinase family.</text>
</comment>
<evidence type="ECO:0000256" key="2">
    <source>
        <dbReference type="ARBA" id="ARBA00012980"/>
    </source>
</evidence>
<evidence type="ECO:0000256" key="4">
    <source>
        <dbReference type="ARBA" id="ARBA00022727"/>
    </source>
</evidence>
<keyword evidence="7" id="KW-0067">ATP-binding</keyword>
<dbReference type="InterPro" id="IPR039430">
    <property type="entry name" value="Thymidylate_kin-like_dom"/>
</dbReference>
<dbReference type="Pfam" id="PF02223">
    <property type="entry name" value="Thymidylate_kin"/>
    <property type="match status" value="2"/>
</dbReference>
<evidence type="ECO:0000256" key="8">
    <source>
        <dbReference type="ARBA" id="ARBA00048743"/>
    </source>
</evidence>
<dbReference type="GO" id="GO:0006227">
    <property type="term" value="P:dUDP biosynthetic process"/>
    <property type="evidence" value="ECO:0007669"/>
    <property type="project" value="TreeGrafter"/>
</dbReference>
<dbReference type="GO" id="GO:0006235">
    <property type="term" value="P:dTTP biosynthetic process"/>
    <property type="evidence" value="ECO:0007669"/>
    <property type="project" value="TreeGrafter"/>
</dbReference>
<keyword evidence="4" id="KW-0545">Nucleotide biosynthesis</keyword>
<dbReference type="GO" id="GO:0005524">
    <property type="term" value="F:ATP binding"/>
    <property type="evidence" value="ECO:0007669"/>
    <property type="project" value="UniProtKB-KW"/>
</dbReference>
<dbReference type="GO" id="GO:0006233">
    <property type="term" value="P:dTDP biosynthetic process"/>
    <property type="evidence" value="ECO:0007669"/>
    <property type="project" value="InterPro"/>
</dbReference>
<organism evidence="11">
    <name type="scientific">marine sediment metagenome</name>
    <dbReference type="NCBI Taxonomy" id="412755"/>
    <lineage>
        <taxon>unclassified sequences</taxon>
        <taxon>metagenomes</taxon>
        <taxon>ecological metagenomes</taxon>
    </lineage>
</organism>
<dbReference type="EMBL" id="LAZR01025527">
    <property type="protein sequence ID" value="KKL71641.1"/>
    <property type="molecule type" value="Genomic_DNA"/>
</dbReference>
<reference evidence="11" key="1">
    <citation type="journal article" date="2015" name="Nature">
        <title>Complex archaea that bridge the gap between prokaryotes and eukaryotes.</title>
        <authorList>
            <person name="Spang A."/>
            <person name="Saw J.H."/>
            <person name="Jorgensen S.L."/>
            <person name="Zaremba-Niedzwiedzka K."/>
            <person name="Martijn J."/>
            <person name="Lind A.E."/>
            <person name="van Eijk R."/>
            <person name="Schleper C."/>
            <person name="Guy L."/>
            <person name="Ettema T.J."/>
        </authorList>
    </citation>
    <scope>NUCLEOTIDE SEQUENCE</scope>
</reference>
<dbReference type="Gene3D" id="3.40.50.300">
    <property type="entry name" value="P-loop containing nucleotide triphosphate hydrolases"/>
    <property type="match status" value="1"/>
</dbReference>
<dbReference type="CDD" id="cd01672">
    <property type="entry name" value="TMPK"/>
    <property type="match status" value="1"/>
</dbReference>
<name>A0A0F9EZJ6_9ZZZZ</name>
<comment type="caution">
    <text evidence="11">The sequence shown here is derived from an EMBL/GenBank/DDBJ whole genome shotgun (WGS) entry which is preliminary data.</text>
</comment>
<dbReference type="AlphaFoldDB" id="A0A0F9EZJ6"/>
<dbReference type="InterPro" id="IPR027417">
    <property type="entry name" value="P-loop_NTPase"/>
</dbReference>
<dbReference type="GO" id="GO:0004798">
    <property type="term" value="F:dTMP kinase activity"/>
    <property type="evidence" value="ECO:0007669"/>
    <property type="project" value="UniProtKB-EC"/>
</dbReference>
<evidence type="ECO:0000256" key="5">
    <source>
        <dbReference type="ARBA" id="ARBA00022741"/>
    </source>
</evidence>
<dbReference type="SUPFAM" id="SSF52540">
    <property type="entry name" value="P-loop containing nucleoside triphosphate hydrolases"/>
    <property type="match status" value="1"/>
</dbReference>
<evidence type="ECO:0000256" key="3">
    <source>
        <dbReference type="ARBA" id="ARBA00022679"/>
    </source>
</evidence>
<accession>A0A0F9EZJ6</accession>
<gene>
    <name evidence="11" type="ORF">LCGC14_2092870</name>
</gene>
<dbReference type="PANTHER" id="PTHR10344:SF4">
    <property type="entry name" value="UMP-CMP KINASE 2, MITOCHONDRIAL"/>
    <property type="match status" value="1"/>
</dbReference>
<comment type="catalytic activity">
    <reaction evidence="8">
        <text>dTMP + ATP = dTDP + ADP</text>
        <dbReference type="Rhea" id="RHEA:13517"/>
        <dbReference type="ChEBI" id="CHEBI:30616"/>
        <dbReference type="ChEBI" id="CHEBI:58369"/>
        <dbReference type="ChEBI" id="CHEBI:63528"/>
        <dbReference type="ChEBI" id="CHEBI:456216"/>
        <dbReference type="EC" id="2.7.4.9"/>
    </reaction>
</comment>
<dbReference type="InterPro" id="IPR018094">
    <property type="entry name" value="Thymidylate_kinase"/>
</dbReference>
<keyword evidence="5" id="KW-0547">Nucleotide-binding</keyword>
<feature type="domain" description="Thymidylate kinase-like" evidence="10">
    <location>
        <begin position="109"/>
        <end position="253"/>
    </location>
</feature>
<proteinExistence type="inferred from homology"/>
<keyword evidence="6" id="KW-0418">Kinase</keyword>
<dbReference type="EC" id="2.7.4.9" evidence="2"/>
<keyword evidence="3" id="KW-0808">Transferase</keyword>
<feature type="region of interest" description="Disordered" evidence="9">
    <location>
        <begin position="1"/>
        <end position="21"/>
    </location>
</feature>
<sequence>MSSSHSSYTSPSERPVRAGQPERTIRAGKLIVIEGIDGSGKTVQTRLLVERLSKQGYQVEMTDFPQYGKSFFADMIERYLKGEFGWPQELKDHLEKHPLPGKGFGSKPEEVNPYLSSLLYAGDRLEIKGQMNKWIDEGKIIISNRYVCSNMAHQGAKISNIKERNKFFKWIEELEYKVYAIPEPDLIIYLHVPTGVSQKLIKVKVQSEQGFKSEVDMHEEDVNYLKRVQNIYIAIAKEDSLWSTIDCSRNNQIIARDEIAEKVWKTVSKILN</sequence>
<protein>
    <recommendedName>
        <fullName evidence="2">dTMP kinase</fullName>
        <ecNumber evidence="2">2.7.4.9</ecNumber>
    </recommendedName>
</protein>
<dbReference type="GO" id="GO:0005737">
    <property type="term" value="C:cytoplasm"/>
    <property type="evidence" value="ECO:0007669"/>
    <property type="project" value="TreeGrafter"/>
</dbReference>
<feature type="compositionally biased region" description="Low complexity" evidence="9">
    <location>
        <begin position="1"/>
        <end position="12"/>
    </location>
</feature>
<evidence type="ECO:0000256" key="6">
    <source>
        <dbReference type="ARBA" id="ARBA00022777"/>
    </source>
</evidence>
<evidence type="ECO:0000256" key="7">
    <source>
        <dbReference type="ARBA" id="ARBA00022840"/>
    </source>
</evidence>
<evidence type="ECO:0000256" key="1">
    <source>
        <dbReference type="ARBA" id="ARBA00009776"/>
    </source>
</evidence>
<evidence type="ECO:0000313" key="11">
    <source>
        <dbReference type="EMBL" id="KKL71641.1"/>
    </source>
</evidence>